<proteinExistence type="predicted"/>
<evidence type="ECO:0000313" key="3">
    <source>
        <dbReference type="EMBL" id="SHI74600.1"/>
    </source>
</evidence>
<reference evidence="3 4" key="1">
    <citation type="submission" date="2016-11" db="EMBL/GenBank/DDBJ databases">
        <authorList>
            <person name="Jaros S."/>
            <person name="Januszkiewicz K."/>
            <person name="Wedrychowicz H."/>
        </authorList>
    </citation>
    <scope>NUCLEOTIDE SEQUENCE [LARGE SCALE GENOMIC DNA]</scope>
    <source>
        <strain evidence="3 4">DSM 6191</strain>
    </source>
</reference>
<dbReference type="Gene3D" id="3.40.50.2000">
    <property type="entry name" value="Glycogen Phosphorylase B"/>
    <property type="match status" value="2"/>
</dbReference>
<dbReference type="RefSeq" id="WP_073022587.1">
    <property type="nucleotide sequence ID" value="NZ_FQXU01000019.1"/>
</dbReference>
<sequence length="361" mass="41694">MKVLIVNRLDAFENFGGDTMQMIETEKELKKIGIDVEVSLGSQTLEKYNEYDVIHFFNIQTEKFTYNEILKAKKLKKKIAVSPIWWNYEELLNDLPDSFYTSKAKLIKKIFGKKTLIYMKNVNQRIRNIKRVKILDIANIILPNSKMEIDCLLDSFNKDFSSKCKVVYNGVDEKFEHITEIEMLNELKEKGFNKFDYVTQVGRIEVNKNTLLTIRACKELGIPLVLAGKWNEDEYFDCCKNEAKGHDVVFLGKRDMSDIVKLNKNAKAHILPSFRETPGLASLEAGALGCNVVTTVIGSTKEYFKEDAYYCDPSDYSSIKDSISKAWNSNRNEILKEKILELYTWKVAARQTMEAYINILE</sequence>
<dbReference type="InterPro" id="IPR001296">
    <property type="entry name" value="Glyco_trans_1"/>
</dbReference>
<accession>A0A1M6DN25</accession>
<dbReference type="EMBL" id="FQXU01000019">
    <property type="protein sequence ID" value="SHI74600.1"/>
    <property type="molecule type" value="Genomic_DNA"/>
</dbReference>
<evidence type="ECO:0000256" key="1">
    <source>
        <dbReference type="ARBA" id="ARBA00022679"/>
    </source>
</evidence>
<keyword evidence="1 3" id="KW-0808">Transferase</keyword>
<dbReference type="Pfam" id="PF00534">
    <property type="entry name" value="Glycos_transf_1"/>
    <property type="match status" value="1"/>
</dbReference>
<organism evidence="3 4">
    <name type="scientific">Clostridium intestinale DSM 6191</name>
    <dbReference type="NCBI Taxonomy" id="1121320"/>
    <lineage>
        <taxon>Bacteria</taxon>
        <taxon>Bacillati</taxon>
        <taxon>Bacillota</taxon>
        <taxon>Clostridia</taxon>
        <taxon>Eubacteriales</taxon>
        <taxon>Clostridiaceae</taxon>
        <taxon>Clostridium</taxon>
    </lineage>
</organism>
<name>A0A1M6DN25_9CLOT</name>
<dbReference type="AlphaFoldDB" id="A0A1M6DN25"/>
<dbReference type="Proteomes" id="UP000184241">
    <property type="component" value="Unassembled WGS sequence"/>
</dbReference>
<dbReference type="PANTHER" id="PTHR46401">
    <property type="entry name" value="GLYCOSYLTRANSFERASE WBBK-RELATED"/>
    <property type="match status" value="1"/>
</dbReference>
<dbReference type="GO" id="GO:0016757">
    <property type="term" value="F:glycosyltransferase activity"/>
    <property type="evidence" value="ECO:0007669"/>
    <property type="project" value="InterPro"/>
</dbReference>
<evidence type="ECO:0000259" key="2">
    <source>
        <dbReference type="Pfam" id="PF00534"/>
    </source>
</evidence>
<feature type="domain" description="Glycosyl transferase family 1" evidence="2">
    <location>
        <begin position="192"/>
        <end position="330"/>
    </location>
</feature>
<gene>
    <name evidence="3" type="ORF">SAMN02745941_04272</name>
</gene>
<dbReference type="SUPFAM" id="SSF53756">
    <property type="entry name" value="UDP-Glycosyltransferase/glycogen phosphorylase"/>
    <property type="match status" value="1"/>
</dbReference>
<dbReference type="PANTHER" id="PTHR46401:SF2">
    <property type="entry name" value="GLYCOSYLTRANSFERASE WBBK-RELATED"/>
    <property type="match status" value="1"/>
</dbReference>
<evidence type="ECO:0000313" key="4">
    <source>
        <dbReference type="Proteomes" id="UP000184241"/>
    </source>
</evidence>
<protein>
    <submittedName>
        <fullName evidence="3">Glycosyltransferase involved in cell wall bisynthesis</fullName>
    </submittedName>
</protein>
<dbReference type="GO" id="GO:0009103">
    <property type="term" value="P:lipopolysaccharide biosynthetic process"/>
    <property type="evidence" value="ECO:0007669"/>
    <property type="project" value="TreeGrafter"/>
</dbReference>